<reference evidence="2 3" key="1">
    <citation type="submission" date="2017-06" db="EMBL/GenBank/DDBJ databases">
        <title>A platform for efficient transgenesis in Macrostomum lignano, a flatworm model organism for stem cell research.</title>
        <authorList>
            <person name="Berezikov E."/>
        </authorList>
    </citation>
    <scope>NUCLEOTIDE SEQUENCE [LARGE SCALE GENOMIC DNA]</scope>
    <source>
        <strain evidence="2">DV1</strain>
        <tissue evidence="2">Whole organism</tissue>
    </source>
</reference>
<dbReference type="GO" id="GO:0003700">
    <property type="term" value="F:DNA-binding transcription factor activity"/>
    <property type="evidence" value="ECO:0007669"/>
    <property type="project" value="InterPro"/>
</dbReference>
<dbReference type="PROSITE" id="PS50217">
    <property type="entry name" value="BZIP"/>
    <property type="match status" value="1"/>
</dbReference>
<dbReference type="CDD" id="cd14686">
    <property type="entry name" value="bZIP"/>
    <property type="match status" value="1"/>
</dbReference>
<dbReference type="Pfam" id="PF00170">
    <property type="entry name" value="bZIP_1"/>
    <property type="match status" value="1"/>
</dbReference>
<evidence type="ECO:0000259" key="1">
    <source>
        <dbReference type="PROSITE" id="PS50217"/>
    </source>
</evidence>
<evidence type="ECO:0000313" key="3">
    <source>
        <dbReference type="Proteomes" id="UP000215902"/>
    </source>
</evidence>
<evidence type="ECO:0000313" key="2">
    <source>
        <dbReference type="EMBL" id="PAA60307.1"/>
    </source>
</evidence>
<feature type="non-terminal residue" evidence="2">
    <location>
        <position position="1"/>
    </location>
</feature>
<dbReference type="SUPFAM" id="SSF57959">
    <property type="entry name" value="Leucine zipper domain"/>
    <property type="match status" value="1"/>
</dbReference>
<keyword evidence="3" id="KW-1185">Reference proteome</keyword>
<dbReference type="InterPro" id="IPR004827">
    <property type="entry name" value="bZIP"/>
</dbReference>
<gene>
    <name evidence="2" type="ORF">BOX15_Mlig013995g1</name>
</gene>
<comment type="caution">
    <text evidence="2">The sequence shown here is derived from an EMBL/GenBank/DDBJ whole genome shotgun (WGS) entry which is preliminary data.</text>
</comment>
<dbReference type="Gene3D" id="1.20.5.170">
    <property type="match status" value="1"/>
</dbReference>
<feature type="domain" description="BZIP" evidence="1">
    <location>
        <begin position="31"/>
        <end position="76"/>
    </location>
</feature>
<dbReference type="AlphaFoldDB" id="A0A267EHC2"/>
<sequence length="125" mass="14286">LFRVHQLDIAPTMKHCQAAVAPAAQTAEDARRKKNREAARLCRLKKKQRQQRLKEAFQSLTERNRHLSTIAEKLGRLYAASLAYHASQSAFLAYLKRNPGLVRDPDTRPLLQHFMGGPFHRLLAC</sequence>
<dbReference type="Proteomes" id="UP000215902">
    <property type="component" value="Unassembled WGS sequence"/>
</dbReference>
<accession>A0A267EHC2</accession>
<dbReference type="SMART" id="SM00338">
    <property type="entry name" value="BRLZ"/>
    <property type="match status" value="1"/>
</dbReference>
<dbReference type="InterPro" id="IPR046347">
    <property type="entry name" value="bZIP_sf"/>
</dbReference>
<name>A0A267EHC2_9PLAT</name>
<dbReference type="EMBL" id="NIVC01002164">
    <property type="protein sequence ID" value="PAA60307.1"/>
    <property type="molecule type" value="Genomic_DNA"/>
</dbReference>
<organism evidence="2 3">
    <name type="scientific">Macrostomum lignano</name>
    <dbReference type="NCBI Taxonomy" id="282301"/>
    <lineage>
        <taxon>Eukaryota</taxon>
        <taxon>Metazoa</taxon>
        <taxon>Spiralia</taxon>
        <taxon>Lophotrochozoa</taxon>
        <taxon>Platyhelminthes</taxon>
        <taxon>Rhabditophora</taxon>
        <taxon>Macrostomorpha</taxon>
        <taxon>Macrostomida</taxon>
        <taxon>Macrostomidae</taxon>
        <taxon>Macrostomum</taxon>
    </lineage>
</organism>
<protein>
    <recommendedName>
        <fullName evidence="1">BZIP domain-containing protein</fullName>
    </recommendedName>
</protein>
<proteinExistence type="predicted"/>